<feature type="domain" description="Protein kinase" evidence="1">
    <location>
        <begin position="20"/>
        <end position="292"/>
    </location>
</feature>
<dbReference type="InterPro" id="IPR011009">
    <property type="entry name" value="Kinase-like_dom_sf"/>
</dbReference>
<protein>
    <submittedName>
        <fullName evidence="2">STY17-like protein</fullName>
    </submittedName>
</protein>
<accession>A0ABY7FEZ7</accession>
<dbReference type="SUPFAM" id="SSF56112">
    <property type="entry name" value="Protein kinase-like (PK-like)"/>
    <property type="match status" value="1"/>
</dbReference>
<organism evidence="2 3">
    <name type="scientific">Mya arenaria</name>
    <name type="common">Soft-shell clam</name>
    <dbReference type="NCBI Taxonomy" id="6604"/>
    <lineage>
        <taxon>Eukaryota</taxon>
        <taxon>Metazoa</taxon>
        <taxon>Spiralia</taxon>
        <taxon>Lophotrochozoa</taxon>
        <taxon>Mollusca</taxon>
        <taxon>Bivalvia</taxon>
        <taxon>Autobranchia</taxon>
        <taxon>Heteroconchia</taxon>
        <taxon>Euheterodonta</taxon>
        <taxon>Imparidentia</taxon>
        <taxon>Neoheterodontei</taxon>
        <taxon>Myida</taxon>
        <taxon>Myoidea</taxon>
        <taxon>Myidae</taxon>
        <taxon>Mya</taxon>
    </lineage>
</organism>
<dbReference type="InterPro" id="IPR000719">
    <property type="entry name" value="Prot_kinase_dom"/>
</dbReference>
<reference evidence="2" key="1">
    <citation type="submission" date="2022-11" db="EMBL/GenBank/DDBJ databases">
        <title>Centuries of genome instability and evolution in soft-shell clam transmissible cancer (bioRxiv).</title>
        <authorList>
            <person name="Hart S.F.M."/>
            <person name="Yonemitsu M.A."/>
            <person name="Giersch R.M."/>
            <person name="Beal B.F."/>
            <person name="Arriagada G."/>
            <person name="Davis B.W."/>
            <person name="Ostrander E.A."/>
            <person name="Goff S.P."/>
            <person name="Metzger M.J."/>
        </authorList>
    </citation>
    <scope>NUCLEOTIDE SEQUENCE</scope>
    <source>
        <strain evidence="2">MELC-2E11</strain>
        <tissue evidence="2">Siphon/mantle</tissue>
    </source>
</reference>
<keyword evidence="3" id="KW-1185">Reference proteome</keyword>
<dbReference type="Gene3D" id="1.10.510.10">
    <property type="entry name" value="Transferase(Phosphotransferase) domain 1"/>
    <property type="match status" value="1"/>
</dbReference>
<gene>
    <name evidence="2" type="ORF">MAR_014699</name>
</gene>
<dbReference type="InterPro" id="IPR051681">
    <property type="entry name" value="Ser/Thr_Kinases-Pseudokinases"/>
</dbReference>
<name>A0ABY7FEZ7_MYAAR</name>
<dbReference type="InterPro" id="IPR001245">
    <property type="entry name" value="Ser-Thr/Tyr_kinase_cat_dom"/>
</dbReference>
<dbReference type="PROSITE" id="PS50011">
    <property type="entry name" value="PROTEIN_KINASE_DOM"/>
    <property type="match status" value="1"/>
</dbReference>
<dbReference type="Pfam" id="PF07714">
    <property type="entry name" value="PK_Tyr_Ser-Thr"/>
    <property type="match status" value="1"/>
</dbReference>
<dbReference type="PIRSF" id="PIRSF000654">
    <property type="entry name" value="Integrin-linked_kinase"/>
    <property type="match status" value="1"/>
</dbReference>
<proteinExistence type="predicted"/>
<dbReference type="PANTHER" id="PTHR44329">
    <property type="entry name" value="SERINE/THREONINE-PROTEIN KINASE TNNI3K-RELATED"/>
    <property type="match status" value="1"/>
</dbReference>
<dbReference type="Gene3D" id="3.30.200.20">
    <property type="entry name" value="Phosphorylase Kinase, domain 1"/>
    <property type="match status" value="1"/>
</dbReference>
<evidence type="ECO:0000313" key="3">
    <source>
        <dbReference type="Proteomes" id="UP001164746"/>
    </source>
</evidence>
<evidence type="ECO:0000313" key="2">
    <source>
        <dbReference type="EMBL" id="WAR20725.1"/>
    </source>
</evidence>
<dbReference type="EMBL" id="CP111023">
    <property type="protein sequence ID" value="WAR20725.1"/>
    <property type="molecule type" value="Genomic_DNA"/>
</dbReference>
<evidence type="ECO:0000259" key="1">
    <source>
        <dbReference type="PROSITE" id="PS50011"/>
    </source>
</evidence>
<sequence length="296" mass="33621">MDNTFNSGQRESFSSNRDIRTDLPVISGDTFKVAFEQALYRINRRSVIVWMDNVLAIKELRGVKMDQKRVRAFSAEMELICGIAHPNIVRYIGFCDESPNISIIMEYMSMTLYDALHLRHDIDFTDNERLQIIRQMCEDMTPKQVLLNYQNGKDCVAKLSAFGLSKIKNNVDMTSSVAGAKTNQKSAIPRYSAPEVLSGEILKIPDIMKADIWSLALLLHEVIFEEEPYFDMSYKTLLKEVGTKGVTPKGLSDVHTDDTVSVAQKRALSFNPAKRPDITYICQILKDIDNIYKDCA</sequence>
<dbReference type="Proteomes" id="UP001164746">
    <property type="component" value="Chromosome 12"/>
</dbReference>